<dbReference type="HOGENOM" id="CLU_034701_0_0_1"/>
<dbReference type="InParanoid" id="Q86KB7"/>
<feature type="transmembrane region" description="Helical" evidence="6">
    <location>
        <begin position="243"/>
        <end position="266"/>
    </location>
</feature>
<keyword evidence="4 6" id="KW-0472">Membrane</keyword>
<feature type="transmembrane region" description="Helical" evidence="6">
    <location>
        <begin position="99"/>
        <end position="121"/>
    </location>
</feature>
<dbReference type="EMBL" id="AAFI02000012">
    <property type="protein sequence ID" value="EAL69986.1"/>
    <property type="molecule type" value="Genomic_DNA"/>
</dbReference>
<dbReference type="FunCoup" id="Q86KB7">
    <property type="interactions" value="3"/>
</dbReference>
<comment type="subcellular location">
    <subcellularLocation>
        <location evidence="1">Membrane</location>
    </subcellularLocation>
</comment>
<feature type="region of interest" description="Disordered" evidence="5">
    <location>
        <begin position="24"/>
        <end position="46"/>
    </location>
</feature>
<comment type="caution">
    <text evidence="8">The sequence shown here is derived from an EMBL/GenBank/DDBJ whole genome shotgun (WGS) entry which is preliminary data.</text>
</comment>
<feature type="transmembrane region" description="Helical" evidence="6">
    <location>
        <begin position="64"/>
        <end position="87"/>
    </location>
</feature>
<proteinExistence type="predicted"/>
<feature type="compositionally biased region" description="Low complexity" evidence="5">
    <location>
        <begin position="24"/>
        <end position="44"/>
    </location>
</feature>
<dbReference type="STRING" id="44689.Q86KB7"/>
<dbReference type="Proteomes" id="UP000002195">
    <property type="component" value="Unassembled WGS sequence"/>
</dbReference>
<dbReference type="VEuPathDB" id="AmoebaDB:DDB_G0274187"/>
<dbReference type="KEGG" id="ddi:DDB_G0274187"/>
<feature type="transmembrane region" description="Helical" evidence="6">
    <location>
        <begin position="157"/>
        <end position="178"/>
    </location>
</feature>
<organism evidence="8 9">
    <name type="scientific">Dictyostelium discoideum</name>
    <name type="common">Social amoeba</name>
    <dbReference type="NCBI Taxonomy" id="44689"/>
    <lineage>
        <taxon>Eukaryota</taxon>
        <taxon>Amoebozoa</taxon>
        <taxon>Evosea</taxon>
        <taxon>Eumycetozoa</taxon>
        <taxon>Dictyostelia</taxon>
        <taxon>Dictyosteliales</taxon>
        <taxon>Dictyosteliaceae</taxon>
        <taxon>Dictyostelium</taxon>
    </lineage>
</organism>
<feature type="transmembrane region" description="Helical" evidence="6">
    <location>
        <begin position="360"/>
        <end position="385"/>
    </location>
</feature>
<dbReference type="PANTHER" id="PTHR16189:SF5">
    <property type="entry name" value="AMINO ACID TRANSPORTER TRANSMEMBRANE DOMAIN-CONTAINING PROTEIN"/>
    <property type="match status" value="1"/>
</dbReference>
<reference evidence="8 9" key="1">
    <citation type="journal article" date="2005" name="Nature">
        <title>The genome of the social amoeba Dictyostelium discoideum.</title>
        <authorList>
            <consortium name="The Dictyostelium discoideum Sequencing Consortium"/>
            <person name="Eichinger L."/>
            <person name="Pachebat J.A."/>
            <person name="Glockner G."/>
            <person name="Rajandream M.A."/>
            <person name="Sucgang R."/>
            <person name="Berriman M."/>
            <person name="Song J."/>
            <person name="Olsen R."/>
            <person name="Szafranski K."/>
            <person name="Xu Q."/>
            <person name="Tunggal B."/>
            <person name="Kummerfeld S."/>
            <person name="Madera M."/>
            <person name="Konfortov B.A."/>
            <person name="Rivero F."/>
            <person name="Bankier A.T."/>
            <person name="Lehmann R."/>
            <person name="Hamlin N."/>
            <person name="Davies R."/>
            <person name="Gaudet P."/>
            <person name="Fey P."/>
            <person name="Pilcher K."/>
            <person name="Chen G."/>
            <person name="Saunders D."/>
            <person name="Sodergren E."/>
            <person name="Davis P."/>
            <person name="Kerhornou A."/>
            <person name="Nie X."/>
            <person name="Hall N."/>
            <person name="Anjard C."/>
            <person name="Hemphill L."/>
            <person name="Bason N."/>
            <person name="Farbrother P."/>
            <person name="Desany B."/>
            <person name="Just E."/>
            <person name="Morio T."/>
            <person name="Rost R."/>
            <person name="Churcher C."/>
            <person name="Cooper J."/>
            <person name="Haydock S."/>
            <person name="van Driessche N."/>
            <person name="Cronin A."/>
            <person name="Goodhead I."/>
            <person name="Muzny D."/>
            <person name="Mourier T."/>
            <person name="Pain A."/>
            <person name="Lu M."/>
            <person name="Harper D."/>
            <person name="Lindsay R."/>
            <person name="Hauser H."/>
            <person name="James K."/>
            <person name="Quiles M."/>
            <person name="Madan Babu M."/>
            <person name="Saito T."/>
            <person name="Buchrieser C."/>
            <person name="Wardroper A."/>
            <person name="Felder M."/>
            <person name="Thangavelu M."/>
            <person name="Johnson D."/>
            <person name="Knights A."/>
            <person name="Loulseged H."/>
            <person name="Mungall K."/>
            <person name="Oliver K."/>
            <person name="Price C."/>
            <person name="Quail M.A."/>
            <person name="Urushihara H."/>
            <person name="Hernandez J."/>
            <person name="Rabbinowitsch E."/>
            <person name="Steffen D."/>
            <person name="Sanders M."/>
            <person name="Ma J."/>
            <person name="Kohara Y."/>
            <person name="Sharp S."/>
            <person name="Simmonds M."/>
            <person name="Spiegler S."/>
            <person name="Tivey A."/>
            <person name="Sugano S."/>
            <person name="White B."/>
            <person name="Walker D."/>
            <person name="Woodward J."/>
            <person name="Winckler T."/>
            <person name="Tanaka Y."/>
            <person name="Shaulsky G."/>
            <person name="Schleicher M."/>
            <person name="Weinstock G."/>
            <person name="Rosenthal A."/>
            <person name="Cox E.C."/>
            <person name="Chisholm R.L."/>
            <person name="Gibbs R."/>
            <person name="Loomis W.F."/>
            <person name="Platzer M."/>
            <person name="Kay R.R."/>
            <person name="Williams J."/>
            <person name="Dear P.H."/>
            <person name="Noegel A.A."/>
            <person name="Barrell B."/>
            <person name="Kuspa A."/>
        </authorList>
    </citation>
    <scope>NUCLEOTIDE SEQUENCE [LARGE SCALE GENOMIC DNA]</scope>
    <source>
        <strain evidence="8 9">AX4</strain>
    </source>
</reference>
<dbReference type="PANTHER" id="PTHR16189">
    <property type="entry name" value="TRANSMEMBRANE PROTEIN 104-RELATED"/>
    <property type="match status" value="1"/>
</dbReference>
<dbReference type="Pfam" id="PF01490">
    <property type="entry name" value="Aa_trans"/>
    <property type="match status" value="1"/>
</dbReference>
<evidence type="ECO:0000256" key="1">
    <source>
        <dbReference type="ARBA" id="ARBA00004370"/>
    </source>
</evidence>
<evidence type="ECO:0000256" key="5">
    <source>
        <dbReference type="SAM" id="MobiDB-lite"/>
    </source>
</evidence>
<gene>
    <name evidence="8" type="ORF">DDB_G0274187</name>
</gene>
<feature type="transmembrane region" description="Helical" evidence="6">
    <location>
        <begin position="545"/>
        <end position="568"/>
    </location>
</feature>
<dbReference type="PhylomeDB" id="Q86KB7"/>
<dbReference type="GO" id="GO:0016020">
    <property type="term" value="C:membrane"/>
    <property type="evidence" value="ECO:0007669"/>
    <property type="project" value="UniProtKB-SubCell"/>
</dbReference>
<feature type="domain" description="Amino acid transporter transmembrane" evidence="7">
    <location>
        <begin position="69"/>
        <end position="385"/>
    </location>
</feature>
<evidence type="ECO:0000256" key="3">
    <source>
        <dbReference type="ARBA" id="ARBA00022989"/>
    </source>
</evidence>
<evidence type="ECO:0000313" key="9">
    <source>
        <dbReference type="Proteomes" id="UP000002195"/>
    </source>
</evidence>
<sequence>MSDLNTNENVELISFPNPTKTSGGTTIISTNDTANTSSSSISSTEEILENFPNPQKDEDFKKKFGLKSIGTIGGICLLIGNCTGPGMVNISYQFQQGGWFLSLLGYILMLGLSGISALFIIESMSMIPGNNKFALRIEFTMICRFYFGKSMYLVSQLFINISLIITNIASIIICSQVFDSLMVFIFKKTCGISFSNGWICVIENSGDGGSPFQDDYMFITIGYLAILVLVVPLAFFNLNDNIIIQIACVIIMLVIVISWVVIFILIGLSTDNLPTIGNHMSGISQIIGNCMFNYAFITTIPSWVNESKPNVNLKRSVWISTSFSTVLFIIVGVFGALTFSSMSPNSTILSLINLSKKANIFSKLSVYLFPFIVLASTIPVFSIIVRYNLTQNKFFPTWIANLISIVLPWLIVIPFQTGDWLNIISNYSSLFFGSIANFIIPFILYIKSLNFKNKLNNYNKQQKFENKINNKQKQGKEGLESNQIELNNIEEGFTNGENYESFFTPEQEKILKELSLETRDTEENTNITTNHFKSLSLIPRRYSKIIAQICLITLSILIVLVIFSNFYFGN</sequence>
<feature type="transmembrane region" description="Helical" evidence="6">
    <location>
        <begin position="216"/>
        <end position="236"/>
    </location>
</feature>
<accession>Q86KB7</accession>
<evidence type="ECO:0000256" key="2">
    <source>
        <dbReference type="ARBA" id="ARBA00022692"/>
    </source>
</evidence>
<dbReference type="GeneID" id="8619703"/>
<feature type="transmembrane region" description="Helical" evidence="6">
    <location>
        <begin position="427"/>
        <end position="446"/>
    </location>
</feature>
<evidence type="ECO:0000259" key="7">
    <source>
        <dbReference type="Pfam" id="PF01490"/>
    </source>
</evidence>
<feature type="transmembrane region" description="Helical" evidence="6">
    <location>
        <begin position="316"/>
        <end position="340"/>
    </location>
</feature>
<evidence type="ECO:0000256" key="6">
    <source>
        <dbReference type="SAM" id="Phobius"/>
    </source>
</evidence>
<keyword evidence="2 6" id="KW-0812">Transmembrane</keyword>
<dbReference type="AlphaFoldDB" id="Q86KB7"/>
<dbReference type="eggNOG" id="ENOG502QSDW">
    <property type="taxonomic scope" value="Eukaryota"/>
</dbReference>
<feature type="transmembrane region" description="Helical" evidence="6">
    <location>
        <begin position="397"/>
        <end position="415"/>
    </location>
</feature>
<dbReference type="OMA" id="WICVIEN"/>
<protein>
    <recommendedName>
        <fullName evidence="7">Amino acid transporter transmembrane domain-containing protein</fullName>
    </recommendedName>
</protein>
<dbReference type="PaxDb" id="44689-DDB0167559"/>
<keyword evidence="9" id="KW-1185">Reference proteome</keyword>
<dbReference type="RefSeq" id="XP_644275.1">
    <property type="nucleotide sequence ID" value="XM_639183.1"/>
</dbReference>
<accession>Q554P8</accession>
<evidence type="ECO:0000313" key="8">
    <source>
        <dbReference type="EMBL" id="EAL69986.1"/>
    </source>
</evidence>
<feature type="transmembrane region" description="Helical" evidence="6">
    <location>
        <begin position="286"/>
        <end position="304"/>
    </location>
</feature>
<keyword evidence="3 6" id="KW-1133">Transmembrane helix</keyword>
<dbReference type="dictyBase" id="DDB_G0274187"/>
<name>Q86KB7_DICDI</name>
<evidence type="ECO:0000256" key="4">
    <source>
        <dbReference type="ARBA" id="ARBA00023136"/>
    </source>
</evidence>
<dbReference type="InterPro" id="IPR013057">
    <property type="entry name" value="AA_transpt_TM"/>
</dbReference>